<evidence type="ECO:0000256" key="8">
    <source>
        <dbReference type="ARBA" id="ARBA00022771"/>
    </source>
</evidence>
<dbReference type="EC" id="2.3.2.27" evidence="4"/>
<reference evidence="16" key="2">
    <citation type="submission" date="2023-06" db="EMBL/GenBank/DDBJ databases">
        <authorList>
            <person name="Ma L."/>
            <person name="Liu K.-W."/>
            <person name="Li Z."/>
            <person name="Hsiao Y.-Y."/>
            <person name="Qi Y."/>
            <person name="Fu T."/>
            <person name="Tang G."/>
            <person name="Zhang D."/>
            <person name="Sun W.-H."/>
            <person name="Liu D.-K."/>
            <person name="Li Y."/>
            <person name="Chen G.-Z."/>
            <person name="Liu X.-D."/>
            <person name="Liao X.-Y."/>
            <person name="Jiang Y.-T."/>
            <person name="Yu X."/>
            <person name="Hao Y."/>
            <person name="Huang J."/>
            <person name="Zhao X.-W."/>
            <person name="Ke S."/>
            <person name="Chen Y.-Y."/>
            <person name="Wu W.-L."/>
            <person name="Hsu J.-L."/>
            <person name="Lin Y.-F."/>
            <person name="Huang M.-D."/>
            <person name="Li C.-Y."/>
            <person name="Huang L."/>
            <person name="Wang Z.-W."/>
            <person name="Zhao X."/>
            <person name="Zhong W.-Y."/>
            <person name="Peng D.-H."/>
            <person name="Ahmad S."/>
            <person name="Lan S."/>
            <person name="Zhang J.-S."/>
            <person name="Tsai W.-C."/>
            <person name="Van De Peer Y."/>
            <person name="Liu Z.-J."/>
        </authorList>
    </citation>
    <scope>NUCLEOTIDE SEQUENCE</scope>
    <source>
        <strain evidence="16">SCP</strain>
        <tissue evidence="16">Leaves</tissue>
    </source>
</reference>
<feature type="domain" description="RING-type" evidence="15">
    <location>
        <begin position="99"/>
        <end position="141"/>
    </location>
</feature>
<evidence type="ECO:0000256" key="4">
    <source>
        <dbReference type="ARBA" id="ARBA00012483"/>
    </source>
</evidence>
<evidence type="ECO:0000256" key="10">
    <source>
        <dbReference type="ARBA" id="ARBA00022833"/>
    </source>
</evidence>
<accession>A0AAV9AN73</accession>
<dbReference type="Pfam" id="PF13639">
    <property type="entry name" value="zf-RING_2"/>
    <property type="match status" value="1"/>
</dbReference>
<reference evidence="16" key="1">
    <citation type="journal article" date="2023" name="Nat. Commun.">
        <title>Diploid and tetraploid genomes of Acorus and the evolution of monocots.</title>
        <authorList>
            <person name="Ma L."/>
            <person name="Liu K.W."/>
            <person name="Li Z."/>
            <person name="Hsiao Y.Y."/>
            <person name="Qi Y."/>
            <person name="Fu T."/>
            <person name="Tang G.D."/>
            <person name="Zhang D."/>
            <person name="Sun W.H."/>
            <person name="Liu D.K."/>
            <person name="Li Y."/>
            <person name="Chen G.Z."/>
            <person name="Liu X.D."/>
            <person name="Liao X.Y."/>
            <person name="Jiang Y.T."/>
            <person name="Yu X."/>
            <person name="Hao Y."/>
            <person name="Huang J."/>
            <person name="Zhao X.W."/>
            <person name="Ke S."/>
            <person name="Chen Y.Y."/>
            <person name="Wu W.L."/>
            <person name="Hsu J.L."/>
            <person name="Lin Y.F."/>
            <person name="Huang M.D."/>
            <person name="Li C.Y."/>
            <person name="Huang L."/>
            <person name="Wang Z.W."/>
            <person name="Zhao X."/>
            <person name="Zhong W.Y."/>
            <person name="Peng D.H."/>
            <person name="Ahmad S."/>
            <person name="Lan S."/>
            <person name="Zhang J.S."/>
            <person name="Tsai W.C."/>
            <person name="Van de Peer Y."/>
            <person name="Liu Z.J."/>
        </authorList>
    </citation>
    <scope>NUCLEOTIDE SEQUENCE</scope>
    <source>
        <strain evidence="16">SCP</strain>
    </source>
</reference>
<dbReference type="GO" id="GO:0016567">
    <property type="term" value="P:protein ubiquitination"/>
    <property type="evidence" value="ECO:0007669"/>
    <property type="project" value="InterPro"/>
</dbReference>
<keyword evidence="17" id="KW-1185">Reference proteome</keyword>
<comment type="subcellular location">
    <subcellularLocation>
        <location evidence="2">Membrane</location>
        <topology evidence="2">Single-pass membrane protein</topology>
    </subcellularLocation>
</comment>
<dbReference type="InterPro" id="IPR013083">
    <property type="entry name" value="Znf_RING/FYVE/PHD"/>
</dbReference>
<evidence type="ECO:0000256" key="9">
    <source>
        <dbReference type="ARBA" id="ARBA00022786"/>
    </source>
</evidence>
<keyword evidence="5" id="KW-0808">Transferase</keyword>
<sequence>MSQSPAESPSPLPVWRKPLVDVPIGAAALLLIIISCYKIYNRQCCLVSNTQSPNNHHHHPNSIFEEEHPSIESESRGLPSATIQCIPTIPSSQSSNPDCAVCQNDFTSNERVRYLNRCRHSFHIDCIDKWLREHSTCPLCRQCVVLDVSSPRTLEALEREGRSPETSIRAAIGRSPEFLKYSRRMDSNRFGSESDGSSMCAFSPLRIKEHGSSSRAGCDVVNKTPSLCVMLYGEEDAIRHDDGIEA</sequence>
<evidence type="ECO:0000259" key="15">
    <source>
        <dbReference type="PROSITE" id="PS50089"/>
    </source>
</evidence>
<dbReference type="PROSITE" id="PS50089">
    <property type="entry name" value="ZF_RING_2"/>
    <property type="match status" value="1"/>
</dbReference>
<evidence type="ECO:0000256" key="12">
    <source>
        <dbReference type="ARBA" id="ARBA00023136"/>
    </source>
</evidence>
<comment type="catalytic activity">
    <reaction evidence="1">
        <text>S-ubiquitinyl-[E2 ubiquitin-conjugating enzyme]-L-cysteine + [acceptor protein]-L-lysine = [E2 ubiquitin-conjugating enzyme]-L-cysteine + N(6)-ubiquitinyl-[acceptor protein]-L-lysine.</text>
        <dbReference type="EC" id="2.3.2.27"/>
    </reaction>
</comment>
<feature type="transmembrane region" description="Helical" evidence="14">
    <location>
        <begin position="20"/>
        <end position="40"/>
    </location>
</feature>
<name>A0AAV9AN73_ACOGR</name>
<evidence type="ECO:0000256" key="11">
    <source>
        <dbReference type="ARBA" id="ARBA00022989"/>
    </source>
</evidence>
<keyword evidence="9" id="KW-0833">Ubl conjugation pathway</keyword>
<dbReference type="Gene3D" id="3.30.40.10">
    <property type="entry name" value="Zinc/RING finger domain, C3HC4 (zinc finger)"/>
    <property type="match status" value="1"/>
</dbReference>
<evidence type="ECO:0000313" key="16">
    <source>
        <dbReference type="EMBL" id="KAK1265507.1"/>
    </source>
</evidence>
<keyword evidence="12 14" id="KW-0472">Membrane</keyword>
<dbReference type="PANTHER" id="PTHR46913:SF1">
    <property type="entry name" value="RING-H2 FINGER PROTEIN ATL16"/>
    <property type="match status" value="1"/>
</dbReference>
<dbReference type="CDD" id="cd16461">
    <property type="entry name" value="RING-H2_EL5-like"/>
    <property type="match status" value="1"/>
</dbReference>
<keyword evidence="6 14" id="KW-0812">Transmembrane</keyword>
<comment type="pathway">
    <text evidence="3">Protein modification; protein ubiquitination.</text>
</comment>
<evidence type="ECO:0000256" key="1">
    <source>
        <dbReference type="ARBA" id="ARBA00000900"/>
    </source>
</evidence>
<dbReference type="SMART" id="SM00184">
    <property type="entry name" value="RING"/>
    <property type="match status" value="1"/>
</dbReference>
<keyword evidence="7" id="KW-0479">Metal-binding</keyword>
<dbReference type="InterPro" id="IPR044600">
    <property type="entry name" value="ATL1/ATL16-like"/>
</dbReference>
<dbReference type="InterPro" id="IPR001841">
    <property type="entry name" value="Znf_RING"/>
</dbReference>
<evidence type="ECO:0000256" key="13">
    <source>
        <dbReference type="PROSITE-ProRule" id="PRU00175"/>
    </source>
</evidence>
<evidence type="ECO:0000256" key="6">
    <source>
        <dbReference type="ARBA" id="ARBA00022692"/>
    </source>
</evidence>
<dbReference type="SUPFAM" id="SSF57850">
    <property type="entry name" value="RING/U-box"/>
    <property type="match status" value="1"/>
</dbReference>
<dbReference type="Proteomes" id="UP001179952">
    <property type="component" value="Unassembled WGS sequence"/>
</dbReference>
<gene>
    <name evidence="16" type="ORF">QJS04_geneDACA011196</name>
</gene>
<dbReference type="AlphaFoldDB" id="A0AAV9AN73"/>
<keyword evidence="8 13" id="KW-0863">Zinc-finger</keyword>
<dbReference type="PANTHER" id="PTHR46913">
    <property type="entry name" value="RING-H2 FINGER PROTEIN ATL16"/>
    <property type="match status" value="1"/>
</dbReference>
<keyword evidence="11 14" id="KW-1133">Transmembrane helix</keyword>
<dbReference type="GO" id="GO:0016020">
    <property type="term" value="C:membrane"/>
    <property type="evidence" value="ECO:0007669"/>
    <property type="project" value="UniProtKB-SubCell"/>
</dbReference>
<organism evidence="16 17">
    <name type="scientific">Acorus gramineus</name>
    <name type="common">Dwarf sweet flag</name>
    <dbReference type="NCBI Taxonomy" id="55184"/>
    <lineage>
        <taxon>Eukaryota</taxon>
        <taxon>Viridiplantae</taxon>
        <taxon>Streptophyta</taxon>
        <taxon>Embryophyta</taxon>
        <taxon>Tracheophyta</taxon>
        <taxon>Spermatophyta</taxon>
        <taxon>Magnoliopsida</taxon>
        <taxon>Liliopsida</taxon>
        <taxon>Acoraceae</taxon>
        <taxon>Acorus</taxon>
    </lineage>
</organism>
<evidence type="ECO:0000256" key="14">
    <source>
        <dbReference type="SAM" id="Phobius"/>
    </source>
</evidence>
<evidence type="ECO:0000256" key="7">
    <source>
        <dbReference type="ARBA" id="ARBA00022723"/>
    </source>
</evidence>
<comment type="caution">
    <text evidence="16">The sequence shown here is derived from an EMBL/GenBank/DDBJ whole genome shotgun (WGS) entry which is preliminary data.</text>
</comment>
<evidence type="ECO:0000256" key="2">
    <source>
        <dbReference type="ARBA" id="ARBA00004167"/>
    </source>
</evidence>
<proteinExistence type="predicted"/>
<evidence type="ECO:0000256" key="3">
    <source>
        <dbReference type="ARBA" id="ARBA00004906"/>
    </source>
</evidence>
<evidence type="ECO:0000256" key="5">
    <source>
        <dbReference type="ARBA" id="ARBA00022679"/>
    </source>
</evidence>
<protein>
    <recommendedName>
        <fullName evidence="4">RING-type E3 ubiquitin transferase</fullName>
        <ecNumber evidence="4">2.3.2.27</ecNumber>
    </recommendedName>
</protein>
<dbReference type="GO" id="GO:0061630">
    <property type="term" value="F:ubiquitin protein ligase activity"/>
    <property type="evidence" value="ECO:0007669"/>
    <property type="project" value="UniProtKB-EC"/>
</dbReference>
<dbReference type="GO" id="GO:0008270">
    <property type="term" value="F:zinc ion binding"/>
    <property type="evidence" value="ECO:0007669"/>
    <property type="project" value="UniProtKB-KW"/>
</dbReference>
<keyword evidence="10" id="KW-0862">Zinc</keyword>
<dbReference type="EMBL" id="JAUJYN010000008">
    <property type="protein sequence ID" value="KAK1265507.1"/>
    <property type="molecule type" value="Genomic_DNA"/>
</dbReference>
<evidence type="ECO:0000313" key="17">
    <source>
        <dbReference type="Proteomes" id="UP001179952"/>
    </source>
</evidence>